<evidence type="ECO:0000256" key="2">
    <source>
        <dbReference type="ARBA" id="ARBA00022490"/>
    </source>
</evidence>
<dbReference type="InterPro" id="IPR002303">
    <property type="entry name" value="Valyl-tRNA_ligase"/>
</dbReference>
<accession>A0A0F6SF65</accession>
<dbReference type="EC" id="6.1.1.9" evidence="1"/>
<dbReference type="InterPro" id="IPR048044">
    <property type="entry name" value="Valyl-tRNA_ligase_actino"/>
</dbReference>
<dbReference type="KEGG" id="samy:DB32_003553"/>
<keyword evidence="4 10" id="KW-0547">Nucleotide-binding</keyword>
<dbReference type="PANTHER" id="PTHR11946:SF93">
    <property type="entry name" value="VALINE--TRNA LIGASE, CHLOROPLASTIC_MITOCHONDRIAL 2"/>
    <property type="match status" value="1"/>
</dbReference>
<evidence type="ECO:0000313" key="15">
    <source>
        <dbReference type="Proteomes" id="UP000034883"/>
    </source>
</evidence>
<organism evidence="14 15">
    <name type="scientific">Sandaracinus amylolyticus</name>
    <dbReference type="NCBI Taxonomy" id="927083"/>
    <lineage>
        <taxon>Bacteria</taxon>
        <taxon>Pseudomonadati</taxon>
        <taxon>Myxococcota</taxon>
        <taxon>Polyangia</taxon>
        <taxon>Polyangiales</taxon>
        <taxon>Sandaracinaceae</taxon>
        <taxon>Sandaracinus</taxon>
    </lineage>
</organism>
<keyword evidence="3 10" id="KW-0436">Ligase</keyword>
<evidence type="ECO:0000259" key="13">
    <source>
        <dbReference type="Pfam" id="PF08264"/>
    </source>
</evidence>
<dbReference type="InterPro" id="IPR033705">
    <property type="entry name" value="Anticodon_Ia_Val"/>
</dbReference>
<comment type="similarity">
    <text evidence="10">Belongs to the class-I aminoacyl-tRNA synthetase family.</text>
</comment>
<proteinExistence type="inferred from homology"/>
<evidence type="ECO:0000256" key="8">
    <source>
        <dbReference type="ARBA" id="ARBA00029936"/>
    </source>
</evidence>
<dbReference type="GO" id="GO:0004832">
    <property type="term" value="F:valine-tRNA ligase activity"/>
    <property type="evidence" value="ECO:0007669"/>
    <property type="project" value="UniProtKB-EC"/>
</dbReference>
<evidence type="ECO:0000256" key="4">
    <source>
        <dbReference type="ARBA" id="ARBA00022741"/>
    </source>
</evidence>
<dbReference type="Gene3D" id="1.10.730.10">
    <property type="entry name" value="Isoleucyl-tRNA Synthetase, Domain 1"/>
    <property type="match status" value="1"/>
</dbReference>
<dbReference type="PANTHER" id="PTHR11946">
    <property type="entry name" value="VALYL-TRNA SYNTHETASES"/>
    <property type="match status" value="1"/>
</dbReference>
<dbReference type="PROSITE" id="PS00178">
    <property type="entry name" value="AA_TRNA_LIGASE_I"/>
    <property type="match status" value="1"/>
</dbReference>
<feature type="region of interest" description="Disordered" evidence="11">
    <location>
        <begin position="507"/>
        <end position="530"/>
    </location>
</feature>
<protein>
    <recommendedName>
        <fullName evidence="1">valine--tRNA ligase</fullName>
        <ecNumber evidence="1">6.1.1.9</ecNumber>
    </recommendedName>
    <alternativeName>
        <fullName evidence="8">Valyl-tRNA synthetase</fullName>
    </alternativeName>
</protein>
<dbReference type="InterPro" id="IPR013155">
    <property type="entry name" value="M/V/L/I-tRNA-synth_anticd-bd"/>
</dbReference>
<dbReference type="GO" id="GO:0002161">
    <property type="term" value="F:aminoacyl-tRNA deacylase activity"/>
    <property type="evidence" value="ECO:0007669"/>
    <property type="project" value="InterPro"/>
</dbReference>
<gene>
    <name evidence="14" type="ORF">DB32_003553</name>
</gene>
<dbReference type="NCBIfam" id="NF009687">
    <property type="entry name" value="PRK13208.1"/>
    <property type="match status" value="1"/>
</dbReference>
<dbReference type="InterPro" id="IPR002300">
    <property type="entry name" value="aa-tRNA-synth_Ia"/>
</dbReference>
<keyword evidence="15" id="KW-1185">Reference proteome</keyword>
<dbReference type="GO" id="GO:0005829">
    <property type="term" value="C:cytosol"/>
    <property type="evidence" value="ECO:0007669"/>
    <property type="project" value="TreeGrafter"/>
</dbReference>
<dbReference type="Pfam" id="PF08264">
    <property type="entry name" value="Anticodon_1"/>
    <property type="match status" value="1"/>
</dbReference>
<dbReference type="NCBIfam" id="NF000540">
    <property type="entry name" value="alt_ValS"/>
    <property type="match status" value="1"/>
</dbReference>
<name>A0A0F6SF65_9BACT</name>
<feature type="region of interest" description="Disordered" evidence="11">
    <location>
        <begin position="1"/>
        <end position="24"/>
    </location>
</feature>
<dbReference type="Gene3D" id="3.40.50.620">
    <property type="entry name" value="HUPs"/>
    <property type="match status" value="2"/>
</dbReference>
<keyword evidence="2" id="KW-0963">Cytoplasm</keyword>
<feature type="domain" description="Methionyl/Valyl/Leucyl/Isoleucyl-tRNA synthetase anticodon-binding" evidence="13">
    <location>
        <begin position="702"/>
        <end position="846"/>
    </location>
</feature>
<dbReference type="Pfam" id="PF00133">
    <property type="entry name" value="tRNA-synt_1"/>
    <property type="match status" value="2"/>
</dbReference>
<evidence type="ECO:0000256" key="3">
    <source>
        <dbReference type="ARBA" id="ARBA00022598"/>
    </source>
</evidence>
<comment type="catalytic activity">
    <reaction evidence="9">
        <text>tRNA(Val) + L-valine + ATP = L-valyl-tRNA(Val) + AMP + diphosphate</text>
        <dbReference type="Rhea" id="RHEA:10704"/>
        <dbReference type="Rhea" id="RHEA-COMP:9672"/>
        <dbReference type="Rhea" id="RHEA-COMP:9708"/>
        <dbReference type="ChEBI" id="CHEBI:30616"/>
        <dbReference type="ChEBI" id="CHEBI:33019"/>
        <dbReference type="ChEBI" id="CHEBI:57762"/>
        <dbReference type="ChEBI" id="CHEBI:78442"/>
        <dbReference type="ChEBI" id="CHEBI:78537"/>
        <dbReference type="ChEBI" id="CHEBI:456215"/>
        <dbReference type="EC" id="6.1.1.9"/>
    </reaction>
</comment>
<dbReference type="GO" id="GO:0006438">
    <property type="term" value="P:valyl-tRNA aminoacylation"/>
    <property type="evidence" value="ECO:0007669"/>
    <property type="project" value="InterPro"/>
</dbReference>
<keyword evidence="6 10" id="KW-0648">Protein biosynthesis</keyword>
<dbReference type="EMBL" id="CP011125">
    <property type="protein sequence ID" value="AKF06404.1"/>
    <property type="molecule type" value="Genomic_DNA"/>
</dbReference>
<evidence type="ECO:0000256" key="10">
    <source>
        <dbReference type="RuleBase" id="RU363035"/>
    </source>
</evidence>
<feature type="domain" description="Aminoacyl-tRNA synthetase class Ia" evidence="12">
    <location>
        <begin position="131"/>
        <end position="651"/>
    </location>
</feature>
<dbReference type="InterPro" id="IPR022874">
    <property type="entry name" value="Valine-tRNA_ligase_type_2"/>
</dbReference>
<evidence type="ECO:0000256" key="6">
    <source>
        <dbReference type="ARBA" id="ARBA00022917"/>
    </source>
</evidence>
<dbReference type="InterPro" id="IPR009008">
    <property type="entry name" value="Val/Leu/Ile-tRNA-synth_edit"/>
</dbReference>
<dbReference type="InterPro" id="IPR014729">
    <property type="entry name" value="Rossmann-like_a/b/a_fold"/>
</dbReference>
<dbReference type="Gene3D" id="3.90.740.10">
    <property type="entry name" value="Valyl/Leucyl/Isoleucyl-tRNA synthetase, editing domain"/>
    <property type="match status" value="1"/>
</dbReference>
<dbReference type="STRING" id="927083.DB32_003553"/>
<dbReference type="SUPFAM" id="SSF52374">
    <property type="entry name" value="Nucleotidylyl transferase"/>
    <property type="match status" value="1"/>
</dbReference>
<feature type="domain" description="Aminoacyl-tRNA synthetase class Ia" evidence="12">
    <location>
        <begin position="39"/>
        <end position="118"/>
    </location>
</feature>
<evidence type="ECO:0000259" key="12">
    <source>
        <dbReference type="Pfam" id="PF00133"/>
    </source>
</evidence>
<evidence type="ECO:0000256" key="9">
    <source>
        <dbReference type="ARBA" id="ARBA00047552"/>
    </source>
</evidence>
<dbReference type="Proteomes" id="UP000034883">
    <property type="component" value="Chromosome"/>
</dbReference>
<dbReference type="HAMAP" id="MF_02005">
    <property type="entry name" value="Val_tRNA_synth_type2"/>
    <property type="match status" value="1"/>
</dbReference>
<evidence type="ECO:0000256" key="7">
    <source>
        <dbReference type="ARBA" id="ARBA00023146"/>
    </source>
</evidence>
<keyword evidence="7 10" id="KW-0030">Aminoacyl-tRNA synthetase</keyword>
<dbReference type="SUPFAM" id="SSF47323">
    <property type="entry name" value="Anticodon-binding domain of a subclass of class I aminoacyl-tRNA synthetases"/>
    <property type="match status" value="1"/>
</dbReference>
<evidence type="ECO:0000256" key="5">
    <source>
        <dbReference type="ARBA" id="ARBA00022840"/>
    </source>
</evidence>
<dbReference type="InterPro" id="IPR001412">
    <property type="entry name" value="aa-tRNA-synth_I_CS"/>
</dbReference>
<dbReference type="PRINTS" id="PR00986">
    <property type="entry name" value="TRNASYNTHVAL"/>
</dbReference>
<evidence type="ECO:0000256" key="1">
    <source>
        <dbReference type="ARBA" id="ARBA00013169"/>
    </source>
</evidence>
<sequence>MAFGAHTSTRMSKPFRTIDPETLPPHFDAGAAEARWDGVWEKAGIYRWDPSRGRDETFVVDTPPPTVSGSLHVGHVFSYTQTDILVRQRRMRGMNVFYPMGWDDNGLPTERRVQNYFHVRCDPALPYEGEAFAASLEQASEEKSKKERPAIVSRRAFIELCQRVTHEDEKKFEELFRRIGLSVDWTQTYATIDDRSRTLAQLSFLDLFEKNHLYSIEAPTFWDVDFQTAVAQAEMEDRDKPGAFHQIEFGVEGSDDRFVIATTRPELLPACVAVTAHPDDERFKNLFGKRAITPIFKAPVPIFPSELADPKKGTGILMVCTFGDQTDVQWWREQGLALRVIVQRDGRLRPVTFGTDEFPSLDPDAANAAYAELVGKNVTQAQKLVVEKLKDPSASATGRGAPLQGDPKPIQHAVKHYEKGDRPLELVISRQWFVKLMAQKDALLEKGDAIQWHPEFMRSRYRNWTENLGLDWCVSRQRYFGVPIPCWYPIGADGAVDYDRPILPSREQLPVDPLSHAPKGYDESQRNQPGGFTGDPDVFDTWFTSSLTPEIGSRWLLEPDRHAKLFPADLRPQSHEIIRTWAFYTIAKALLHEGTVPWHHVAISGWILDPDRKKISKSKGNAVTPVPLIEDYTADAVRHWAVSARLGTDTAFASEQEIKTKKWRSGLEGKRLVTKLFNAGKFVLQQSADAPASGLGITHELDRAFVAELRALIESTSASFAEFDYAGALHATEQFFWSRFTDTYLELAKIRARGDVGDAAGRTSAVATLRLGLNVLLRLFAPALPYITEEVWSWAFAEESGHASIHRAPWPTIAELGDVGMPSDAGALQCAIDALTAINKAKTERGASVGRVVDQLELRMNEETAGRVNSVLDDVLASARVKSHRIVTRPGDGFEIGEIAIAPKEPKEAT</sequence>
<dbReference type="AlphaFoldDB" id="A0A0F6SF65"/>
<dbReference type="GO" id="GO:0005524">
    <property type="term" value="F:ATP binding"/>
    <property type="evidence" value="ECO:0007669"/>
    <property type="project" value="UniProtKB-KW"/>
</dbReference>
<evidence type="ECO:0000313" key="14">
    <source>
        <dbReference type="EMBL" id="AKF06404.1"/>
    </source>
</evidence>
<feature type="compositionally biased region" description="Polar residues" evidence="11">
    <location>
        <begin position="1"/>
        <end position="11"/>
    </location>
</feature>
<evidence type="ECO:0000256" key="11">
    <source>
        <dbReference type="SAM" id="MobiDB-lite"/>
    </source>
</evidence>
<dbReference type="InterPro" id="IPR009080">
    <property type="entry name" value="tRNAsynth_Ia_anticodon-bd"/>
</dbReference>
<reference evidence="14 15" key="1">
    <citation type="submission" date="2015-03" db="EMBL/GenBank/DDBJ databases">
        <title>Genome assembly of Sandaracinus amylolyticus DSM 53668.</title>
        <authorList>
            <person name="Sharma G."/>
            <person name="Subramanian S."/>
        </authorList>
    </citation>
    <scope>NUCLEOTIDE SEQUENCE [LARGE SCALE GENOMIC DNA]</scope>
    <source>
        <strain evidence="14 15">DSM 53668</strain>
    </source>
</reference>
<dbReference type="SUPFAM" id="SSF50677">
    <property type="entry name" value="ValRS/IleRS/LeuRS editing domain"/>
    <property type="match status" value="1"/>
</dbReference>
<keyword evidence="5 10" id="KW-0067">ATP-binding</keyword>
<dbReference type="CDD" id="cd07962">
    <property type="entry name" value="Anticodon_Ia_Val"/>
    <property type="match status" value="1"/>
</dbReference>